<accession>A0A285I101</accession>
<dbReference type="GO" id="GO:0016787">
    <property type="term" value="F:hydrolase activity"/>
    <property type="evidence" value="ECO:0007669"/>
    <property type="project" value="UniProtKB-KW"/>
</dbReference>
<dbReference type="PANTHER" id="PTHR48081">
    <property type="entry name" value="AB HYDROLASE SUPERFAMILY PROTEIN C4A8.06C"/>
    <property type="match status" value="1"/>
</dbReference>
<evidence type="ECO:0000256" key="1">
    <source>
        <dbReference type="ARBA" id="ARBA00022801"/>
    </source>
</evidence>
<evidence type="ECO:0000259" key="2">
    <source>
        <dbReference type="Pfam" id="PF20434"/>
    </source>
</evidence>
<sequence length="304" mass="32712">MNKPLITFLTGVTLLLGGCAQYQPNPVITTNQTELPKLANVSYASLLSLPYTDNSLKLQYGESTLQYGRLYLPQTAHIQTTSQTKAPLVVFIHGGCWLNAYDISHSRAFSQAVAAQGFAVWSLEYRRIGDEGGGWPGSLHDVLQGLSFVKNGLNGFVVDNTNIVIAGHSAGGQLALLAGGHSYVQPQATALPAVKAVVGLAAITDMFAYASGDNSCQRATNQFMGGSPTEQPARYQQANPQQQRLHPATLLLHGSEDSIVPLTQASASGLSFKTITNAGHFDWIHPHTLAYKQFIETLQELFAQ</sequence>
<protein>
    <submittedName>
        <fullName evidence="3">Alpha/beta hydrolase fold</fullName>
    </submittedName>
</protein>
<dbReference type="SUPFAM" id="SSF53474">
    <property type="entry name" value="alpha/beta-Hydrolases"/>
    <property type="match status" value="1"/>
</dbReference>
<proteinExistence type="predicted"/>
<dbReference type="InterPro" id="IPR050300">
    <property type="entry name" value="GDXG_lipolytic_enzyme"/>
</dbReference>
<organism evidence="3 4">
    <name type="scientific">Arsukibacterium tuosuense</name>
    <dbReference type="NCBI Taxonomy" id="1323745"/>
    <lineage>
        <taxon>Bacteria</taxon>
        <taxon>Pseudomonadati</taxon>
        <taxon>Pseudomonadota</taxon>
        <taxon>Gammaproteobacteria</taxon>
        <taxon>Chromatiales</taxon>
        <taxon>Chromatiaceae</taxon>
        <taxon>Arsukibacterium</taxon>
    </lineage>
</organism>
<dbReference type="PROSITE" id="PS51257">
    <property type="entry name" value="PROKAR_LIPOPROTEIN"/>
    <property type="match status" value="1"/>
</dbReference>
<gene>
    <name evidence="3" type="ORF">SAMN06297280_0337</name>
</gene>
<dbReference type="OrthoDB" id="255603at2"/>
<keyword evidence="4" id="KW-1185">Reference proteome</keyword>
<dbReference type="PANTHER" id="PTHR48081:SF33">
    <property type="entry name" value="KYNURENINE FORMAMIDASE"/>
    <property type="match status" value="1"/>
</dbReference>
<name>A0A285I101_9GAMM</name>
<feature type="domain" description="BD-FAE-like" evidence="2">
    <location>
        <begin position="80"/>
        <end position="266"/>
    </location>
</feature>
<dbReference type="InterPro" id="IPR029058">
    <property type="entry name" value="AB_hydrolase_fold"/>
</dbReference>
<dbReference type="EMBL" id="OBEB01000001">
    <property type="protein sequence ID" value="SNY41662.1"/>
    <property type="molecule type" value="Genomic_DNA"/>
</dbReference>
<dbReference type="InterPro" id="IPR049492">
    <property type="entry name" value="BD-FAE-like_dom"/>
</dbReference>
<dbReference type="Proteomes" id="UP000219353">
    <property type="component" value="Unassembled WGS sequence"/>
</dbReference>
<dbReference type="Gene3D" id="3.40.50.1820">
    <property type="entry name" value="alpha/beta hydrolase"/>
    <property type="match status" value="1"/>
</dbReference>
<dbReference type="RefSeq" id="WP_097109627.1">
    <property type="nucleotide sequence ID" value="NZ_OBEB01000001.1"/>
</dbReference>
<evidence type="ECO:0000313" key="3">
    <source>
        <dbReference type="EMBL" id="SNY41662.1"/>
    </source>
</evidence>
<dbReference type="AlphaFoldDB" id="A0A285I101"/>
<evidence type="ECO:0000313" key="4">
    <source>
        <dbReference type="Proteomes" id="UP000219353"/>
    </source>
</evidence>
<dbReference type="Pfam" id="PF20434">
    <property type="entry name" value="BD-FAE"/>
    <property type="match status" value="1"/>
</dbReference>
<keyword evidence="1 3" id="KW-0378">Hydrolase</keyword>
<reference evidence="4" key="1">
    <citation type="submission" date="2017-09" db="EMBL/GenBank/DDBJ databases">
        <authorList>
            <person name="Varghese N."/>
            <person name="Submissions S."/>
        </authorList>
    </citation>
    <scope>NUCLEOTIDE SEQUENCE [LARGE SCALE GENOMIC DNA]</scope>
    <source>
        <strain evidence="4">CGMCC 1.12461</strain>
    </source>
</reference>